<gene>
    <name evidence="4" type="ORF">AOX56_08445</name>
</gene>
<dbReference type="InterPro" id="IPR057326">
    <property type="entry name" value="KR_dom"/>
</dbReference>
<reference evidence="4 5" key="1">
    <citation type="journal article" date="2017" name="Front. Microbiol.">
        <title>Strong Genomic and Phenotypic Heterogeneity in the Aeromonas sobria Species Complex.</title>
        <authorList>
            <person name="Gauthier J."/>
            <person name="Vincent A.T."/>
            <person name="Charette S.J."/>
            <person name="Derome N."/>
        </authorList>
    </citation>
    <scope>NUCLEOTIDE SEQUENCE [LARGE SCALE GENOMIC DNA]</scope>
    <source>
        <strain evidence="4 5">JF2635</strain>
    </source>
</reference>
<dbReference type="PANTHER" id="PTHR43639:SF1">
    <property type="entry name" value="SHORT-CHAIN DEHYDROGENASE_REDUCTASE FAMILY PROTEIN"/>
    <property type="match status" value="1"/>
</dbReference>
<organism evidence="4 5">
    <name type="scientific">Aeromonas sobria</name>
    <dbReference type="NCBI Taxonomy" id="646"/>
    <lineage>
        <taxon>Bacteria</taxon>
        <taxon>Pseudomonadati</taxon>
        <taxon>Pseudomonadota</taxon>
        <taxon>Gammaproteobacteria</taxon>
        <taxon>Aeromonadales</taxon>
        <taxon>Aeromonadaceae</taxon>
        <taxon>Aeromonas</taxon>
    </lineage>
</organism>
<dbReference type="InterPro" id="IPR002347">
    <property type="entry name" value="SDR_fam"/>
</dbReference>
<dbReference type="FunFam" id="3.40.50.720:FF:000173">
    <property type="entry name" value="3-oxoacyl-[acyl-carrier protein] reductase"/>
    <property type="match status" value="1"/>
</dbReference>
<dbReference type="PRINTS" id="PR00081">
    <property type="entry name" value="GDHRDH"/>
</dbReference>
<dbReference type="Pfam" id="PF13561">
    <property type="entry name" value="adh_short_C2"/>
    <property type="match status" value="1"/>
</dbReference>
<protein>
    <submittedName>
        <fullName evidence="4">Sugar dehydrogenase</fullName>
        <ecNumber evidence="4">1.1.1.47</ecNumber>
    </submittedName>
</protein>
<evidence type="ECO:0000256" key="1">
    <source>
        <dbReference type="ARBA" id="ARBA00006484"/>
    </source>
</evidence>
<dbReference type="Gene3D" id="3.40.50.720">
    <property type="entry name" value="NAD(P)-binding Rossmann-like Domain"/>
    <property type="match status" value="1"/>
</dbReference>
<dbReference type="PROSITE" id="PS00061">
    <property type="entry name" value="ADH_SHORT"/>
    <property type="match status" value="1"/>
</dbReference>
<dbReference type="Proteomes" id="UP000233526">
    <property type="component" value="Unassembled WGS sequence"/>
</dbReference>
<comment type="caution">
    <text evidence="4">The sequence shown here is derived from an EMBL/GenBank/DDBJ whole genome shotgun (WGS) entry which is preliminary data.</text>
</comment>
<dbReference type="GO" id="GO:0047936">
    <property type="term" value="F:glucose 1-dehydrogenase [NAD(P)+] activity"/>
    <property type="evidence" value="ECO:0007669"/>
    <property type="project" value="UniProtKB-EC"/>
</dbReference>
<dbReference type="EMBL" id="LJZX01000100">
    <property type="protein sequence ID" value="PKQ71232.1"/>
    <property type="molecule type" value="Genomic_DNA"/>
</dbReference>
<dbReference type="EC" id="1.1.1.47" evidence="4"/>
<evidence type="ECO:0000313" key="4">
    <source>
        <dbReference type="EMBL" id="PKQ71232.1"/>
    </source>
</evidence>
<proteinExistence type="inferred from homology"/>
<comment type="similarity">
    <text evidence="1">Belongs to the short-chain dehydrogenases/reductases (SDR) family.</text>
</comment>
<evidence type="ECO:0000256" key="2">
    <source>
        <dbReference type="ARBA" id="ARBA00023002"/>
    </source>
</evidence>
<feature type="domain" description="Ketoreductase" evidence="3">
    <location>
        <begin position="3"/>
        <end position="186"/>
    </location>
</feature>
<dbReference type="AlphaFoldDB" id="A0A2N3ILJ3"/>
<dbReference type="SMART" id="SM00822">
    <property type="entry name" value="PKS_KR"/>
    <property type="match status" value="1"/>
</dbReference>
<dbReference type="PANTHER" id="PTHR43639">
    <property type="entry name" value="OXIDOREDUCTASE, SHORT-CHAIN DEHYDROGENASE/REDUCTASE FAMILY (AFU_ORTHOLOGUE AFUA_5G02870)"/>
    <property type="match status" value="1"/>
</dbReference>
<dbReference type="InterPro" id="IPR036291">
    <property type="entry name" value="NAD(P)-bd_dom_sf"/>
</dbReference>
<sequence>MNKNVLITGGSRGIGAATARYLAGQGYNLCLNYRCDRQAADALVAEIKANFAVSCISVQADISIEAEVVHLFEEMDERLGVITHLVNNAGILQPQMKVLEMSAERINKTLTTNVTGYFLCCREAVRRMTVGCAIVNVSSAAARLGSAGEYVDYAASKGAIDVLTKGLSLEVAAQGIRVNGVRPGFIYTEMHADGGEPDRVERVKNQIPLQRGGQPAEVAAAIAWLLSDEASYATGTFIDLAGGR</sequence>
<dbReference type="InterPro" id="IPR020904">
    <property type="entry name" value="Sc_DH/Rdtase_CS"/>
</dbReference>
<evidence type="ECO:0000313" key="5">
    <source>
        <dbReference type="Proteomes" id="UP000233526"/>
    </source>
</evidence>
<evidence type="ECO:0000259" key="3">
    <source>
        <dbReference type="SMART" id="SM00822"/>
    </source>
</evidence>
<keyword evidence="2 4" id="KW-0560">Oxidoreductase</keyword>
<dbReference type="RefSeq" id="WP_101321215.1">
    <property type="nucleotide sequence ID" value="NZ_CAWNSS010000100.1"/>
</dbReference>
<dbReference type="PRINTS" id="PR00080">
    <property type="entry name" value="SDRFAMILY"/>
</dbReference>
<accession>A0A2N3ILJ3</accession>
<name>A0A2N3ILJ3_AERSO</name>
<dbReference type="SUPFAM" id="SSF51735">
    <property type="entry name" value="NAD(P)-binding Rossmann-fold domains"/>
    <property type="match status" value="1"/>
</dbReference>